<keyword evidence="6" id="KW-0732">Signal</keyword>
<dbReference type="FunFam" id="2.60.40.1760:FF:000005">
    <property type="entry name" value="Putative alpha-glucosidase AgdA"/>
    <property type="match status" value="1"/>
</dbReference>
<proteinExistence type="inferred from homology"/>
<dbReference type="EC" id="3.2.1.20" evidence="2"/>
<dbReference type="Pfam" id="PF01055">
    <property type="entry name" value="Glyco_hydro_31_2nd"/>
    <property type="match status" value="1"/>
</dbReference>
<dbReference type="EMBL" id="MVGC01000547">
    <property type="protein sequence ID" value="RJE18472.1"/>
    <property type="molecule type" value="Genomic_DNA"/>
</dbReference>
<dbReference type="InterPro" id="IPR000322">
    <property type="entry name" value="Glyco_hydro_31_TIM"/>
</dbReference>
<evidence type="ECO:0000256" key="1">
    <source>
        <dbReference type="ARBA" id="ARBA00001657"/>
    </source>
</evidence>
<evidence type="ECO:0000256" key="5">
    <source>
        <dbReference type="RuleBase" id="RU361185"/>
    </source>
</evidence>
<evidence type="ECO:0000313" key="9">
    <source>
        <dbReference type="EMBL" id="RJE18472.1"/>
    </source>
</evidence>
<protein>
    <recommendedName>
        <fullName evidence="2">alpha-glucosidase</fullName>
        <ecNumber evidence="2">3.2.1.20</ecNumber>
    </recommendedName>
    <alternativeName>
        <fullName evidence="4">Maltase</fullName>
    </alternativeName>
</protein>
<dbReference type="SUPFAM" id="SSF74650">
    <property type="entry name" value="Galactose mutarotase-like"/>
    <property type="match status" value="1"/>
</dbReference>
<dbReference type="InterPro" id="IPR025887">
    <property type="entry name" value="Glyco_hydro_31_N_dom"/>
</dbReference>
<comment type="catalytic activity">
    <reaction evidence="1">
        <text>Hydrolysis of terminal, non-reducing (1-&gt;4)-linked alpha-D-glucose residues with release of alpha-D-glucose.</text>
        <dbReference type="EC" id="3.2.1.20"/>
    </reaction>
</comment>
<keyword evidence="3" id="KW-0325">Glycoprotein</keyword>
<comment type="similarity">
    <text evidence="5">Belongs to the glycosyl hydrolase 31 family.</text>
</comment>
<evidence type="ECO:0000256" key="2">
    <source>
        <dbReference type="ARBA" id="ARBA00012741"/>
    </source>
</evidence>
<evidence type="ECO:0000259" key="7">
    <source>
        <dbReference type="Pfam" id="PF01055"/>
    </source>
</evidence>
<keyword evidence="10" id="KW-1185">Reference proteome</keyword>
<sequence>MVGFISLFASTWLLPVAYGASNSVAQSTSTSSSWTQFTIPASVDVGAQLIANIDDPKAVNPQSTCPGYKASNVHHTRAGFTASLQLAGDPCNVYGNDIDALTLSVEYQAANRLNIQIFPSNVDASNASWYLLPEDLVPRPKTSPNPSIDDSELDFSWSNNPSFNFKVIRKATGDVLFNTEGSALVYEDQFIEFVTSLPQDYNLYGLGEHIQQLRLLDNATLTIYAADVGDPIDRNIYGSHPFYMDTRYYEVDKKDGSLKLHTGDRTDHSKEYKSFSHGVFMRNAHGQEILTHSQDLTWRTLGGAIDLTFYSGPSQAEVTRNYQLSTVGLPAMQKYSTFGFQQCRWGYANWSEVEEVVANFEKFDIPLEYIWYGNGNL</sequence>
<keyword evidence="5" id="KW-0378">Hydrolase</keyword>
<dbReference type="InterPro" id="IPR011013">
    <property type="entry name" value="Gal_mutarotase_sf_dom"/>
</dbReference>
<accession>A0A3A2Z5U1</accession>
<dbReference type="CDD" id="cd14752">
    <property type="entry name" value="GH31_N"/>
    <property type="match status" value="1"/>
</dbReference>
<gene>
    <name evidence="9" type="ORF">PHISCL_09191</name>
</gene>
<dbReference type="PANTHER" id="PTHR22762:SF133">
    <property type="entry name" value="P-TYPE DOMAIN-CONTAINING PROTEIN"/>
    <property type="match status" value="1"/>
</dbReference>
<evidence type="ECO:0000256" key="4">
    <source>
        <dbReference type="ARBA" id="ARBA00041343"/>
    </source>
</evidence>
<evidence type="ECO:0000259" key="8">
    <source>
        <dbReference type="Pfam" id="PF13802"/>
    </source>
</evidence>
<dbReference type="OrthoDB" id="3816060at2759"/>
<organism evidence="9 10">
    <name type="scientific">Aspergillus sclerotialis</name>
    <dbReference type="NCBI Taxonomy" id="2070753"/>
    <lineage>
        <taxon>Eukaryota</taxon>
        <taxon>Fungi</taxon>
        <taxon>Dikarya</taxon>
        <taxon>Ascomycota</taxon>
        <taxon>Pezizomycotina</taxon>
        <taxon>Eurotiomycetes</taxon>
        <taxon>Eurotiomycetidae</taxon>
        <taxon>Eurotiales</taxon>
        <taxon>Aspergillaceae</taxon>
        <taxon>Aspergillus</taxon>
        <taxon>Aspergillus subgen. Polypaecilum</taxon>
    </lineage>
</organism>
<name>A0A3A2Z5U1_9EURO</name>
<dbReference type="Proteomes" id="UP000266188">
    <property type="component" value="Unassembled WGS sequence"/>
</dbReference>
<keyword evidence="5" id="KW-0326">Glycosidase</keyword>
<dbReference type="PANTHER" id="PTHR22762">
    <property type="entry name" value="ALPHA-GLUCOSIDASE"/>
    <property type="match status" value="1"/>
</dbReference>
<dbReference type="AlphaFoldDB" id="A0A3A2Z5U1"/>
<comment type="caution">
    <text evidence="9">The sequence shown here is derived from an EMBL/GenBank/DDBJ whole genome shotgun (WGS) entry which is preliminary data.</text>
</comment>
<feature type="chain" id="PRO_5017485621" description="alpha-glucosidase" evidence="6">
    <location>
        <begin position="20"/>
        <end position="377"/>
    </location>
</feature>
<evidence type="ECO:0000256" key="3">
    <source>
        <dbReference type="ARBA" id="ARBA00023180"/>
    </source>
</evidence>
<dbReference type="Gene3D" id="3.20.20.80">
    <property type="entry name" value="Glycosidases"/>
    <property type="match status" value="1"/>
</dbReference>
<dbReference type="GO" id="GO:0004558">
    <property type="term" value="F:alpha-1,4-glucosidase activity"/>
    <property type="evidence" value="ECO:0007669"/>
    <property type="project" value="UniProtKB-EC"/>
</dbReference>
<dbReference type="Gene3D" id="2.60.40.1760">
    <property type="entry name" value="glycosyl hydrolase (family 31)"/>
    <property type="match status" value="1"/>
</dbReference>
<evidence type="ECO:0000256" key="6">
    <source>
        <dbReference type="SAM" id="SignalP"/>
    </source>
</evidence>
<evidence type="ECO:0000313" key="10">
    <source>
        <dbReference type="Proteomes" id="UP000266188"/>
    </source>
</evidence>
<feature type="domain" description="Glycoside hydrolase family 31 TIM barrel" evidence="7">
    <location>
        <begin position="330"/>
        <end position="372"/>
    </location>
</feature>
<feature type="domain" description="Glycoside hydrolase family 31 N-terminal" evidence="8">
    <location>
        <begin position="104"/>
        <end position="247"/>
    </location>
</feature>
<dbReference type="GO" id="GO:0005975">
    <property type="term" value="P:carbohydrate metabolic process"/>
    <property type="evidence" value="ECO:0007669"/>
    <property type="project" value="InterPro"/>
</dbReference>
<dbReference type="GO" id="GO:0030246">
    <property type="term" value="F:carbohydrate binding"/>
    <property type="evidence" value="ECO:0007669"/>
    <property type="project" value="InterPro"/>
</dbReference>
<dbReference type="STRING" id="2070753.A0A3A2Z5U1"/>
<feature type="signal peptide" evidence="6">
    <location>
        <begin position="1"/>
        <end position="19"/>
    </location>
</feature>
<reference evidence="10" key="1">
    <citation type="submission" date="2017-02" db="EMBL/GenBank/DDBJ databases">
        <authorList>
            <person name="Tafer H."/>
            <person name="Lopandic K."/>
        </authorList>
    </citation>
    <scope>NUCLEOTIDE SEQUENCE [LARGE SCALE GENOMIC DNA]</scope>
    <source>
        <strain evidence="10">CBS 366.77</strain>
    </source>
</reference>
<dbReference type="Pfam" id="PF13802">
    <property type="entry name" value="Gal_mutarotas_2"/>
    <property type="match status" value="1"/>
</dbReference>